<comment type="subcellular location">
    <subcellularLocation>
        <location evidence="1">Mitochondrion matrix</location>
    </subcellularLocation>
</comment>
<dbReference type="Pfam" id="PF01409">
    <property type="entry name" value="tRNA-synt_2d"/>
    <property type="match status" value="2"/>
</dbReference>
<evidence type="ECO:0000256" key="9">
    <source>
        <dbReference type="ARBA" id="ARBA00023128"/>
    </source>
</evidence>
<evidence type="ECO:0000313" key="16">
    <source>
        <dbReference type="EMBL" id="CAB3229656.1"/>
    </source>
</evidence>
<dbReference type="InterPro" id="IPR036690">
    <property type="entry name" value="Fdx_antiC-bd_sf"/>
</dbReference>
<evidence type="ECO:0000256" key="11">
    <source>
        <dbReference type="ARBA" id="ARBA00031194"/>
    </source>
</evidence>
<dbReference type="OrthoDB" id="542135at2759"/>
<organism evidence="16 17">
    <name type="scientific">Arctia plantaginis</name>
    <name type="common">Wood tiger moth</name>
    <name type="synonym">Phalaena plantaginis</name>
    <dbReference type="NCBI Taxonomy" id="874455"/>
    <lineage>
        <taxon>Eukaryota</taxon>
        <taxon>Metazoa</taxon>
        <taxon>Ecdysozoa</taxon>
        <taxon>Arthropoda</taxon>
        <taxon>Hexapoda</taxon>
        <taxon>Insecta</taxon>
        <taxon>Pterygota</taxon>
        <taxon>Neoptera</taxon>
        <taxon>Endopterygota</taxon>
        <taxon>Lepidoptera</taxon>
        <taxon>Glossata</taxon>
        <taxon>Ditrysia</taxon>
        <taxon>Noctuoidea</taxon>
        <taxon>Erebidae</taxon>
        <taxon>Arctiinae</taxon>
        <taxon>Arctia</taxon>
    </lineage>
</organism>
<dbReference type="PROSITE" id="PS51447">
    <property type="entry name" value="FDX_ACB"/>
    <property type="match status" value="1"/>
</dbReference>
<proteinExistence type="inferred from homology"/>
<evidence type="ECO:0000256" key="2">
    <source>
        <dbReference type="ARBA" id="ARBA00008226"/>
    </source>
</evidence>
<protein>
    <recommendedName>
        <fullName evidence="3">phenylalanine--tRNA ligase</fullName>
        <ecNumber evidence="3">6.1.1.20</ecNumber>
    </recommendedName>
    <alternativeName>
        <fullName evidence="11">Phenylalanyl-tRNA synthetase</fullName>
    </alternativeName>
</protein>
<sequence length="444" mass="51437">MTKILFKTNRFLSAVLSKHKIKYSTATKPVTTVLVNEKEYQSDDYSNITPKIISYLGRNLHLQKNHPLSIVRQRIVNYFYSSFTQRGNPAFSVYDNLTPVVTTKQNFDDLLIPLDHPSRAKSDCYYINRGTLLRGHMTAHQSELLKSGLDNFLMIGDVYRRDEIDATHFPVFHQVDAVRSQRKDELFRDKQDLHIFEPNFDPNNPQAFTNSIDDPMKQRCHTLEASKLMETQLKTHLIGLVKSLFGEGIKFRWVEAYFPFTHPSWELEIYYENNWLEVLGCGIVRNEILASAGPNNSIAYAFGLGLERLAMALYKIPDIRLMWSTDSGFLTQFENVDINTKIRYKPVSSFPQCTNDMSFWLPPNLTVDTFMSNDFYDLVRDVGGDIIEQVKLKDKFVHPKSKKHSLCYSIVYRHLERTLTQAEVNQVHKEIEKAIIANYGVVIR</sequence>
<feature type="domain" description="FDX-ACB" evidence="15">
    <location>
        <begin position="348"/>
        <end position="444"/>
    </location>
</feature>
<dbReference type="SUPFAM" id="SSF55681">
    <property type="entry name" value="Class II aaRS and biotin synthetases"/>
    <property type="match status" value="1"/>
</dbReference>
<comment type="function">
    <text evidence="13">Is responsible for the charging of tRNA(Phe) with phenylalanine in mitochondrial translation.</text>
</comment>
<evidence type="ECO:0000256" key="10">
    <source>
        <dbReference type="ARBA" id="ARBA00023146"/>
    </source>
</evidence>
<dbReference type="EC" id="6.1.1.20" evidence="3"/>
<evidence type="ECO:0000256" key="5">
    <source>
        <dbReference type="ARBA" id="ARBA00022741"/>
    </source>
</evidence>
<dbReference type="GO" id="GO:0005524">
    <property type="term" value="F:ATP binding"/>
    <property type="evidence" value="ECO:0007669"/>
    <property type="project" value="UniProtKB-KW"/>
</dbReference>
<keyword evidence="7" id="KW-0648">Protein biosynthesis</keyword>
<evidence type="ECO:0000259" key="15">
    <source>
        <dbReference type="PROSITE" id="PS51447"/>
    </source>
</evidence>
<dbReference type="InterPro" id="IPR004530">
    <property type="entry name" value="Phe-tRNA-synth_IIc_mito"/>
</dbReference>
<keyword evidence="4" id="KW-0436">Ligase</keyword>
<evidence type="ECO:0000256" key="13">
    <source>
        <dbReference type="ARBA" id="ARBA00057761"/>
    </source>
</evidence>
<dbReference type="PANTHER" id="PTHR11538">
    <property type="entry name" value="PHENYLALANYL-TRNA SYNTHETASE"/>
    <property type="match status" value="1"/>
</dbReference>
<keyword evidence="6" id="KW-0067">ATP-binding</keyword>
<dbReference type="SUPFAM" id="SSF54991">
    <property type="entry name" value="Anticodon-binding domain of PheRS"/>
    <property type="match status" value="1"/>
</dbReference>
<dbReference type="FunFam" id="3.30.70.380:FF:000002">
    <property type="entry name" value="phenylalanine--tRNA ligase, mitochondrial"/>
    <property type="match status" value="1"/>
</dbReference>
<evidence type="ECO:0000256" key="3">
    <source>
        <dbReference type="ARBA" id="ARBA00012814"/>
    </source>
</evidence>
<dbReference type="CDD" id="cd00496">
    <property type="entry name" value="PheRS_alpha_core"/>
    <property type="match status" value="1"/>
</dbReference>
<dbReference type="EMBL" id="CADEBD010000286">
    <property type="protein sequence ID" value="CAB3229656.1"/>
    <property type="molecule type" value="Genomic_DNA"/>
</dbReference>
<feature type="domain" description="Aminoacyl-transfer RNA synthetases class-II family profile" evidence="14">
    <location>
        <begin position="71"/>
        <end position="346"/>
    </location>
</feature>
<comment type="similarity">
    <text evidence="2">Belongs to the class-II aminoacyl-tRNA synthetase family.</text>
</comment>
<evidence type="ECO:0000256" key="12">
    <source>
        <dbReference type="ARBA" id="ARBA00049255"/>
    </source>
</evidence>
<keyword evidence="5" id="KW-0547">Nucleotide-binding</keyword>
<evidence type="ECO:0000313" key="17">
    <source>
        <dbReference type="Proteomes" id="UP000494256"/>
    </source>
</evidence>
<dbReference type="PROSITE" id="PS50862">
    <property type="entry name" value="AA_TRNA_LIGASE_II"/>
    <property type="match status" value="1"/>
</dbReference>
<evidence type="ECO:0000256" key="1">
    <source>
        <dbReference type="ARBA" id="ARBA00004305"/>
    </source>
</evidence>
<evidence type="ECO:0000259" key="14">
    <source>
        <dbReference type="PROSITE" id="PS50862"/>
    </source>
</evidence>
<dbReference type="FunFam" id="3.30.930.10:FF:000053">
    <property type="entry name" value="Phenylalanyl-tRNA synthetase mitochondrial"/>
    <property type="match status" value="1"/>
</dbReference>
<evidence type="ECO:0000256" key="7">
    <source>
        <dbReference type="ARBA" id="ARBA00022917"/>
    </source>
</evidence>
<dbReference type="GO" id="GO:0006432">
    <property type="term" value="P:phenylalanyl-tRNA aminoacylation"/>
    <property type="evidence" value="ECO:0007669"/>
    <property type="project" value="InterPro"/>
</dbReference>
<reference evidence="16 17" key="1">
    <citation type="submission" date="2020-04" db="EMBL/GenBank/DDBJ databases">
        <authorList>
            <person name="Wallbank WR R."/>
            <person name="Pardo Diaz C."/>
            <person name="Kozak K."/>
            <person name="Martin S."/>
            <person name="Jiggins C."/>
            <person name="Moest M."/>
            <person name="Warren A I."/>
            <person name="Byers J.R.P. K."/>
            <person name="Montejo-Kovacevich G."/>
            <person name="Yen C E."/>
        </authorList>
    </citation>
    <scope>NUCLEOTIDE SEQUENCE [LARGE SCALE GENOMIC DNA]</scope>
</reference>
<keyword evidence="8" id="KW-0809">Transit peptide</keyword>
<keyword evidence="9" id="KW-0496">Mitochondrion</keyword>
<dbReference type="InterPro" id="IPR006195">
    <property type="entry name" value="aa-tRNA-synth_II"/>
</dbReference>
<name>A0A8S0ZA26_ARCPL</name>
<dbReference type="Gene3D" id="3.30.70.380">
    <property type="entry name" value="Ferrodoxin-fold anticodon-binding domain"/>
    <property type="match status" value="1"/>
</dbReference>
<dbReference type="InterPro" id="IPR045864">
    <property type="entry name" value="aa-tRNA-synth_II/BPL/LPL"/>
</dbReference>
<dbReference type="AlphaFoldDB" id="A0A8S0ZA26"/>
<evidence type="ECO:0000256" key="8">
    <source>
        <dbReference type="ARBA" id="ARBA00022946"/>
    </source>
</evidence>
<dbReference type="PANTHER" id="PTHR11538:SF41">
    <property type="entry name" value="PHENYLALANINE--TRNA LIGASE, MITOCHONDRIAL"/>
    <property type="match status" value="1"/>
</dbReference>
<dbReference type="GO" id="GO:0000049">
    <property type="term" value="F:tRNA binding"/>
    <property type="evidence" value="ECO:0007669"/>
    <property type="project" value="InterPro"/>
</dbReference>
<evidence type="ECO:0000256" key="4">
    <source>
        <dbReference type="ARBA" id="ARBA00022598"/>
    </source>
</evidence>
<dbReference type="Proteomes" id="UP000494256">
    <property type="component" value="Unassembled WGS sequence"/>
</dbReference>
<dbReference type="GO" id="GO:0004826">
    <property type="term" value="F:phenylalanine-tRNA ligase activity"/>
    <property type="evidence" value="ECO:0007669"/>
    <property type="project" value="UniProtKB-EC"/>
</dbReference>
<gene>
    <name evidence="16" type="ORF">APLA_LOCUS4236</name>
</gene>
<dbReference type="InterPro" id="IPR005121">
    <property type="entry name" value="Fdx_antiC-bd"/>
</dbReference>
<accession>A0A8S0ZA26</accession>
<evidence type="ECO:0000256" key="6">
    <source>
        <dbReference type="ARBA" id="ARBA00022840"/>
    </source>
</evidence>
<dbReference type="InterPro" id="IPR002319">
    <property type="entry name" value="Phenylalanyl-tRNA_Synthase"/>
</dbReference>
<dbReference type="Pfam" id="PF03147">
    <property type="entry name" value="FDX-ACB"/>
    <property type="match status" value="1"/>
</dbReference>
<dbReference type="Gene3D" id="3.30.930.10">
    <property type="entry name" value="Bira Bifunctional Protein, Domain 2"/>
    <property type="match status" value="1"/>
</dbReference>
<keyword evidence="10" id="KW-0030">Aminoacyl-tRNA synthetase</keyword>
<comment type="caution">
    <text evidence="16">The sequence shown here is derived from an EMBL/GenBank/DDBJ whole genome shotgun (WGS) entry which is preliminary data.</text>
</comment>
<dbReference type="SMART" id="SM00896">
    <property type="entry name" value="FDX-ACB"/>
    <property type="match status" value="1"/>
</dbReference>
<dbReference type="NCBIfam" id="TIGR00469">
    <property type="entry name" value="pheS_mito"/>
    <property type="match status" value="1"/>
</dbReference>
<comment type="catalytic activity">
    <reaction evidence="12">
        <text>tRNA(Phe) + L-phenylalanine + ATP = L-phenylalanyl-tRNA(Phe) + AMP + diphosphate + H(+)</text>
        <dbReference type="Rhea" id="RHEA:19413"/>
        <dbReference type="Rhea" id="RHEA-COMP:9668"/>
        <dbReference type="Rhea" id="RHEA-COMP:9699"/>
        <dbReference type="ChEBI" id="CHEBI:15378"/>
        <dbReference type="ChEBI" id="CHEBI:30616"/>
        <dbReference type="ChEBI" id="CHEBI:33019"/>
        <dbReference type="ChEBI" id="CHEBI:58095"/>
        <dbReference type="ChEBI" id="CHEBI:78442"/>
        <dbReference type="ChEBI" id="CHEBI:78531"/>
        <dbReference type="ChEBI" id="CHEBI:456215"/>
        <dbReference type="EC" id="6.1.1.20"/>
    </reaction>
</comment>
<dbReference type="GO" id="GO:0005759">
    <property type="term" value="C:mitochondrial matrix"/>
    <property type="evidence" value="ECO:0007669"/>
    <property type="project" value="UniProtKB-SubCell"/>
</dbReference>